<keyword evidence="1" id="KW-1133">Transmembrane helix</keyword>
<dbReference type="InterPro" id="IPR022472">
    <property type="entry name" value="VPLPA-CTERM"/>
</dbReference>
<evidence type="ECO:0000313" key="4">
    <source>
        <dbReference type="Proteomes" id="UP000294835"/>
    </source>
</evidence>
<keyword evidence="2" id="KW-0732">Signal</keyword>
<dbReference type="EMBL" id="SLXP01000011">
    <property type="protein sequence ID" value="TCP39544.1"/>
    <property type="molecule type" value="Genomic_DNA"/>
</dbReference>
<dbReference type="NCBIfam" id="TIGR03370">
    <property type="entry name" value="VPLPA-CTERM"/>
    <property type="match status" value="1"/>
</dbReference>
<sequence length="239" mass="24164">MDMKILAAAASGALLLGVGQAAAATIVIDSFVTDQQVGDADALPSLAQGSELAAADAVGGWRDMYVVSSGTAISATGLVAGIPDGVLAFNNADNVTGQAWVTYDGNDGDAIAVDNLGLNLDLGGQPGSGFQFQVLRLDQGALSAEIRVWDRTGAFTSFGGPISPGGDTFVPFALFDNAAFDWTQVGAIQFYAETTGAISVDAAIGPITVETVPLPASALLLLGGLGGLSAVGMRRRKRS</sequence>
<name>A0A4R2PW98_9RHOB</name>
<keyword evidence="1" id="KW-0812">Transmembrane</keyword>
<comment type="caution">
    <text evidence="3">The sequence shown here is derived from an EMBL/GenBank/DDBJ whole genome shotgun (WGS) entry which is preliminary data.</text>
</comment>
<keyword evidence="1" id="KW-0472">Membrane</keyword>
<gene>
    <name evidence="3" type="ORF">EV662_11124</name>
</gene>
<keyword evidence="4" id="KW-1185">Reference proteome</keyword>
<proteinExistence type="predicted"/>
<reference evidence="3 4" key="1">
    <citation type="submission" date="2019-03" db="EMBL/GenBank/DDBJ databases">
        <title>Genomic Encyclopedia of Type Strains, Phase IV (KMG-IV): sequencing the most valuable type-strain genomes for metagenomic binning, comparative biology and taxonomic classification.</title>
        <authorList>
            <person name="Goeker M."/>
        </authorList>
    </citation>
    <scope>NUCLEOTIDE SEQUENCE [LARGE SCALE GENOMIC DNA]</scope>
    <source>
        <strain evidence="3 4">DSM 18063</strain>
    </source>
</reference>
<dbReference type="AlphaFoldDB" id="A0A4R2PW98"/>
<feature type="chain" id="PRO_5020605082" evidence="2">
    <location>
        <begin position="24"/>
        <end position="239"/>
    </location>
</feature>
<evidence type="ECO:0000256" key="2">
    <source>
        <dbReference type="SAM" id="SignalP"/>
    </source>
</evidence>
<dbReference type="Proteomes" id="UP000294835">
    <property type="component" value="Unassembled WGS sequence"/>
</dbReference>
<accession>A0A4R2PW98</accession>
<feature type="transmembrane region" description="Helical" evidence="1">
    <location>
        <begin position="214"/>
        <end position="233"/>
    </location>
</feature>
<protein>
    <submittedName>
        <fullName evidence="3">Putative secreted protein</fullName>
    </submittedName>
</protein>
<evidence type="ECO:0000256" key="1">
    <source>
        <dbReference type="SAM" id="Phobius"/>
    </source>
</evidence>
<evidence type="ECO:0000313" key="3">
    <source>
        <dbReference type="EMBL" id="TCP39544.1"/>
    </source>
</evidence>
<feature type="signal peptide" evidence="2">
    <location>
        <begin position="1"/>
        <end position="23"/>
    </location>
</feature>
<organism evidence="3 4">
    <name type="scientific">Rhodovulum marinum</name>
    <dbReference type="NCBI Taxonomy" id="320662"/>
    <lineage>
        <taxon>Bacteria</taxon>
        <taxon>Pseudomonadati</taxon>
        <taxon>Pseudomonadota</taxon>
        <taxon>Alphaproteobacteria</taxon>
        <taxon>Rhodobacterales</taxon>
        <taxon>Paracoccaceae</taxon>
        <taxon>Rhodovulum</taxon>
    </lineage>
</organism>
<dbReference type="RefSeq" id="WP_165915614.1">
    <property type="nucleotide sequence ID" value="NZ_SLXP01000011.1"/>
</dbReference>